<gene>
    <name evidence="1" type="ORF">Q609_ECAC01640G0004</name>
</gene>
<protein>
    <submittedName>
        <fullName evidence="1">Uncharacterized protein</fullName>
    </submittedName>
</protein>
<name>W1WZ99_ECOLX</name>
<organism evidence="1 2">
    <name type="scientific">Escherichia coli DORA_A_5_14_21</name>
    <dbReference type="NCBI Taxonomy" id="1403943"/>
    <lineage>
        <taxon>Bacteria</taxon>
        <taxon>Pseudomonadati</taxon>
        <taxon>Pseudomonadota</taxon>
        <taxon>Gammaproteobacteria</taxon>
        <taxon>Enterobacterales</taxon>
        <taxon>Enterobacteriaceae</taxon>
        <taxon>Escherichia</taxon>
    </lineage>
</organism>
<reference evidence="1 2" key="1">
    <citation type="submission" date="2013-12" db="EMBL/GenBank/DDBJ databases">
        <title>A Varibaculum cambriense genome reconstructed from a premature infant gut community with otherwise low bacterial novelty that shifts toward anaerobic metabolism during the third week of life.</title>
        <authorList>
            <person name="Brown C.T."/>
            <person name="Sharon I."/>
            <person name="Thomas B.C."/>
            <person name="Castelle C.J."/>
            <person name="Morowitz M.J."/>
            <person name="Banfield J.F."/>
        </authorList>
    </citation>
    <scope>NUCLEOTIDE SEQUENCE [LARGE SCALE GENOMIC DNA]</scope>
    <source>
        <strain evidence="2">DORA_A_5_14_21</strain>
    </source>
</reference>
<sequence length="74" mass="8243">MVNLYQQTAAIFFMGIHCQAWNGCQSLFAQKGSAGRVAEVVFMRHVAGFPIAKYILAPVAFEFFHRSGVISNNF</sequence>
<evidence type="ECO:0000313" key="1">
    <source>
        <dbReference type="EMBL" id="ETJ22400.1"/>
    </source>
</evidence>
<dbReference type="AlphaFoldDB" id="W1WZ99"/>
<proteinExistence type="predicted"/>
<evidence type="ECO:0000313" key="2">
    <source>
        <dbReference type="Proteomes" id="UP000018853"/>
    </source>
</evidence>
<dbReference type="EMBL" id="AZLZ01001640">
    <property type="protein sequence ID" value="ETJ22400.1"/>
    <property type="molecule type" value="Genomic_DNA"/>
</dbReference>
<accession>W1WZ99</accession>
<dbReference type="Proteomes" id="UP000018853">
    <property type="component" value="Unassembled WGS sequence"/>
</dbReference>
<comment type="caution">
    <text evidence="1">The sequence shown here is derived from an EMBL/GenBank/DDBJ whole genome shotgun (WGS) entry which is preliminary data.</text>
</comment>